<evidence type="ECO:0000313" key="3">
    <source>
        <dbReference type="Proteomes" id="UP001556709"/>
    </source>
</evidence>
<sequence length="324" mass="34431">MGICIGVTGASGLVGQGLCQALMAQGRPVRALTRQRLGERPDEVVVGDINADTHWRTALSGVDVVVHCAARVHVMDRAAQSDQAAFREVNTHGTARLAEEAAAAGVGRLIFLSSIKVNGERASPQAPFRAEDPPRPADAYARSKAEAESRLWAIAEKTGLEVVVIRPPLVHGPGVGGNMATLLAAVRRGLPLPFGACDNRRSLIGLDNLINGICYCIDTPAAAGHVWLMRDARMPSTPDLVRYLAASLGRSPRLLRVPLPVLQAAAAVTGQSQRLLRLTESLCMDAADTQAALGWQPPLSLEEGLRRMVRAAVCDGTNPGQYRP</sequence>
<dbReference type="PANTHER" id="PTHR48079:SF6">
    <property type="entry name" value="NAD(P)-BINDING DOMAIN-CONTAINING PROTEIN-RELATED"/>
    <property type="match status" value="1"/>
</dbReference>
<dbReference type="Gene3D" id="3.40.50.720">
    <property type="entry name" value="NAD(P)-binding Rossmann-like Domain"/>
    <property type="match status" value="1"/>
</dbReference>
<gene>
    <name evidence="2" type="ORF">V6X73_06635</name>
</gene>
<feature type="domain" description="NAD-dependent epimerase/dehydratase" evidence="1">
    <location>
        <begin position="7"/>
        <end position="224"/>
    </location>
</feature>
<dbReference type="InterPro" id="IPR036291">
    <property type="entry name" value="NAD(P)-bd_dom_sf"/>
</dbReference>
<proteinExistence type="predicted"/>
<dbReference type="PANTHER" id="PTHR48079">
    <property type="entry name" value="PROTEIN YEEZ"/>
    <property type="match status" value="1"/>
</dbReference>
<reference evidence="2 3" key="1">
    <citation type="submission" date="2024-02" db="EMBL/GenBank/DDBJ databases">
        <title>New especies of Spiribacter isolated from saline water.</title>
        <authorList>
            <person name="Leon M.J."/>
            <person name="De La Haba R."/>
            <person name="Sanchez-Porro C."/>
            <person name="Ventosa A."/>
        </authorList>
    </citation>
    <scope>NUCLEOTIDE SEQUENCE [LARGE SCALE GENOMIC DNA]</scope>
    <source>
        <strain evidence="3">ag22IC6-390</strain>
    </source>
</reference>
<comment type="caution">
    <text evidence="2">The sequence shown here is derived from an EMBL/GenBank/DDBJ whole genome shotgun (WGS) entry which is preliminary data.</text>
</comment>
<evidence type="ECO:0000313" key="2">
    <source>
        <dbReference type="EMBL" id="MEX0469396.1"/>
    </source>
</evidence>
<name>A0ABV3TF52_9GAMM</name>
<dbReference type="EMBL" id="JBAKFM010000003">
    <property type="protein sequence ID" value="MEX0469396.1"/>
    <property type="molecule type" value="Genomic_DNA"/>
</dbReference>
<evidence type="ECO:0000259" key="1">
    <source>
        <dbReference type="Pfam" id="PF01370"/>
    </source>
</evidence>
<dbReference type="SUPFAM" id="SSF51735">
    <property type="entry name" value="NAD(P)-binding Rossmann-fold domains"/>
    <property type="match status" value="1"/>
</dbReference>
<protein>
    <submittedName>
        <fullName evidence="2">NAD-dependent epimerase/dehydratase family protein</fullName>
    </submittedName>
</protein>
<keyword evidence="3" id="KW-1185">Reference proteome</keyword>
<dbReference type="RefSeq" id="WP_367959293.1">
    <property type="nucleotide sequence ID" value="NZ_JBAKFK010000003.1"/>
</dbReference>
<dbReference type="Proteomes" id="UP001556709">
    <property type="component" value="Unassembled WGS sequence"/>
</dbReference>
<accession>A0ABV3TF52</accession>
<dbReference type="InterPro" id="IPR001509">
    <property type="entry name" value="Epimerase_deHydtase"/>
</dbReference>
<dbReference type="Pfam" id="PF01370">
    <property type="entry name" value="Epimerase"/>
    <property type="match status" value="1"/>
</dbReference>
<organism evidence="2 3">
    <name type="scientific">Spiribacter pallidus</name>
    <dbReference type="NCBI Taxonomy" id="1987936"/>
    <lineage>
        <taxon>Bacteria</taxon>
        <taxon>Pseudomonadati</taxon>
        <taxon>Pseudomonadota</taxon>
        <taxon>Gammaproteobacteria</taxon>
        <taxon>Chromatiales</taxon>
        <taxon>Ectothiorhodospiraceae</taxon>
        <taxon>Spiribacter</taxon>
    </lineage>
</organism>
<dbReference type="InterPro" id="IPR051783">
    <property type="entry name" value="NAD(P)-dependent_oxidoreduct"/>
</dbReference>